<evidence type="ECO:0000313" key="4">
    <source>
        <dbReference type="Proteomes" id="UP000240708"/>
    </source>
</evidence>
<organism evidence="3 4">
    <name type="scientific">Cecembia rubra</name>
    <dbReference type="NCBI Taxonomy" id="1485585"/>
    <lineage>
        <taxon>Bacteria</taxon>
        <taxon>Pseudomonadati</taxon>
        <taxon>Bacteroidota</taxon>
        <taxon>Cytophagia</taxon>
        <taxon>Cytophagales</taxon>
        <taxon>Cyclobacteriaceae</taxon>
        <taxon>Cecembia</taxon>
    </lineage>
</organism>
<evidence type="ECO:0000256" key="1">
    <source>
        <dbReference type="SAM" id="Coils"/>
    </source>
</evidence>
<dbReference type="GO" id="GO:0006302">
    <property type="term" value="P:double-strand break repair"/>
    <property type="evidence" value="ECO:0007669"/>
    <property type="project" value="InterPro"/>
</dbReference>
<dbReference type="Pfam" id="PF13558">
    <property type="entry name" value="SbcC_Walker_B"/>
    <property type="match status" value="1"/>
</dbReference>
<comment type="caution">
    <text evidence="3">The sequence shown here is derived from an EMBL/GenBank/DDBJ whole genome shotgun (WGS) entry which is preliminary data.</text>
</comment>
<keyword evidence="3" id="KW-0540">Nuclease</keyword>
<dbReference type="RefSeq" id="WP_106566599.1">
    <property type="nucleotide sequence ID" value="NZ_PYGF01000003.1"/>
</dbReference>
<dbReference type="Proteomes" id="UP000240708">
    <property type="component" value="Unassembled WGS sequence"/>
</dbReference>
<keyword evidence="3" id="KW-0378">Hydrolase</keyword>
<dbReference type="SUPFAM" id="SSF52540">
    <property type="entry name" value="P-loop containing nucleoside triphosphate hydrolases"/>
    <property type="match status" value="1"/>
</dbReference>
<dbReference type="PANTHER" id="PTHR32114">
    <property type="entry name" value="ABC TRANSPORTER ABCH.3"/>
    <property type="match status" value="1"/>
</dbReference>
<sequence length="1010" mass="116144">MIPLRLEIEGLYSYKEKQLIDFTQLTAAGLFGIFGAVGSGKSSILEAILLALYGSTERLSDRGEKNSMLNLQSEALLITFEFLSGKNNSQTYLARYSAKRNPKNFEDVKPAEHTFYKKSGEQLEPISEGAEQILGMKKEHFKQTVIIPQGKFREFIDLTPGPRAEMMKELFGLERFDLASKTSTLLKITREEKIRLETQLQGLEEIHEELLKEKEILLKATQEEILQQKSTLELAEQLFKKQEILKEKHQEWKNFQSEWESLEAKKPEIESKKNQWKDFLKAKTYLKPVWEQLQDQYVDAEKNRVSIDNCSRFRDNYAEEILEHEKELQDLKEKADQKSVREAKIRDLQKVIEVKELEIDLFHLEQAMDNLQPALVARKTALQQISSGIQNQEKELENSGTTDSSMLADWKSAGKEWQQLGSTVQKKQEEKTALMKEISHFEEKIHALQRGLPGEQENFDKAIATAKNQLQQLENEKDMLGKKAGLATHVHLLEEGKACPLCGSLSHPDPLEAEKESQALSSLQEQIQNLKKHLDHLQTQSLQHREYSIHLSNFRVQKDKLAEDLDQMENQLQLLRQQLTLQGIPSQEELARKISETENAIRKKEESLEKLKDLRSQWEKERGLMEDEENRLRAAENEVVGVRSKILSKKEEIKDPEFSKAFYPRPKESILQAIEKVEWDIKETAFKLEGKLKVIQETKNKQATNLANLENFEKNLKENLNKIKDLEANFANLKVKHGFSDQEALIALFNHSLDADKVDTEIRQFEDRRLLVKSKLQELEGLEGLTTFSEEAFAKSWEALKESQAHFSQIQKSQALLEQEIKTIQTKLTEKKGLQGLFAKVENRESDLKELERLFKGSGFVKYVSAIYLKELCHTANVRFMKLTKNSLSLDIDDNNTFWVIDYLNGGKKRLLKTLSGGQTFQASLCLALALAEKVKSLNQADQSFFFLDEGFGALDKNSLRVVFETLKSLRHENRIVGIISHVEELQQEIGVYAKVELDADRGSLVGYSF</sequence>
<reference evidence="3 4" key="1">
    <citation type="submission" date="2018-03" db="EMBL/GenBank/DDBJ databases">
        <title>Genomic Encyclopedia of Archaeal and Bacterial Type Strains, Phase II (KMG-II): from individual species to whole genera.</title>
        <authorList>
            <person name="Goeker M."/>
        </authorList>
    </citation>
    <scope>NUCLEOTIDE SEQUENCE [LARGE SCALE GENOMIC DNA]</scope>
    <source>
        <strain evidence="3 4">DSM 28057</strain>
    </source>
</reference>
<dbReference type="PANTHER" id="PTHR32114:SF2">
    <property type="entry name" value="ABC TRANSPORTER ABCH.3"/>
    <property type="match status" value="1"/>
</dbReference>
<keyword evidence="4" id="KW-1185">Reference proteome</keyword>
<feature type="coiled-coil region" evidence="1">
    <location>
        <begin position="706"/>
        <end position="736"/>
    </location>
</feature>
<name>A0A2P8E7R5_9BACT</name>
<dbReference type="Pfam" id="PF13476">
    <property type="entry name" value="AAA_23"/>
    <property type="match status" value="1"/>
</dbReference>
<dbReference type="InterPro" id="IPR038729">
    <property type="entry name" value="Rad50/SbcC_AAA"/>
</dbReference>
<feature type="coiled-coil region" evidence="1">
    <location>
        <begin position="186"/>
        <end position="238"/>
    </location>
</feature>
<dbReference type="AlphaFoldDB" id="A0A2P8E7R5"/>
<feature type="coiled-coil region" evidence="1">
    <location>
        <begin position="314"/>
        <end position="341"/>
    </location>
</feature>
<dbReference type="GO" id="GO:0016887">
    <property type="term" value="F:ATP hydrolysis activity"/>
    <property type="evidence" value="ECO:0007669"/>
    <property type="project" value="InterPro"/>
</dbReference>
<proteinExistence type="predicted"/>
<dbReference type="GO" id="GO:0004527">
    <property type="term" value="F:exonuclease activity"/>
    <property type="evidence" value="ECO:0007669"/>
    <property type="project" value="UniProtKB-KW"/>
</dbReference>
<feature type="coiled-coil region" evidence="1">
    <location>
        <begin position="513"/>
        <end position="652"/>
    </location>
</feature>
<protein>
    <submittedName>
        <fullName evidence="3">Exonuclease SbcC</fullName>
    </submittedName>
</protein>
<dbReference type="OrthoDB" id="9795626at2"/>
<keyword evidence="3" id="KW-0269">Exonuclease</keyword>
<dbReference type="EMBL" id="PYGF01000003">
    <property type="protein sequence ID" value="PSL05533.1"/>
    <property type="molecule type" value="Genomic_DNA"/>
</dbReference>
<gene>
    <name evidence="3" type="ORF">CLV48_10343</name>
</gene>
<dbReference type="InterPro" id="IPR027417">
    <property type="entry name" value="P-loop_NTPase"/>
</dbReference>
<evidence type="ECO:0000313" key="3">
    <source>
        <dbReference type="EMBL" id="PSL05533.1"/>
    </source>
</evidence>
<feature type="domain" description="Rad50/SbcC-type AAA" evidence="2">
    <location>
        <begin position="5"/>
        <end position="248"/>
    </location>
</feature>
<feature type="coiled-coil region" evidence="1">
    <location>
        <begin position="424"/>
        <end position="483"/>
    </location>
</feature>
<dbReference type="Gene3D" id="3.40.50.300">
    <property type="entry name" value="P-loop containing nucleotide triphosphate hydrolases"/>
    <property type="match status" value="2"/>
</dbReference>
<keyword evidence="1" id="KW-0175">Coiled coil</keyword>
<evidence type="ECO:0000259" key="2">
    <source>
        <dbReference type="Pfam" id="PF13476"/>
    </source>
</evidence>
<accession>A0A2P8E7R5</accession>